<feature type="domain" description="MOSC" evidence="1">
    <location>
        <begin position="21"/>
        <end position="163"/>
    </location>
</feature>
<dbReference type="PANTHER" id="PTHR36930:SF1">
    <property type="entry name" value="MOSC DOMAIN-CONTAINING PROTEIN"/>
    <property type="match status" value="1"/>
</dbReference>
<dbReference type="Gene3D" id="2.40.33.20">
    <property type="entry name" value="PK beta-barrel domain-like"/>
    <property type="match status" value="1"/>
</dbReference>
<dbReference type="InterPro" id="IPR011037">
    <property type="entry name" value="Pyrv_Knase-like_insert_dom_sf"/>
</dbReference>
<protein>
    <submittedName>
        <fullName evidence="2">Sulfurase</fullName>
    </submittedName>
</protein>
<dbReference type="GO" id="GO:0030170">
    <property type="term" value="F:pyridoxal phosphate binding"/>
    <property type="evidence" value="ECO:0007669"/>
    <property type="project" value="InterPro"/>
</dbReference>
<dbReference type="InterPro" id="IPR052716">
    <property type="entry name" value="MOSC_domain"/>
</dbReference>
<name>A0A6M9Q0B3_9BURK</name>
<dbReference type="PANTHER" id="PTHR36930">
    <property type="entry name" value="METAL-SULFUR CLUSTER BIOSYNTHESIS PROTEINS YUAD-RELATED"/>
    <property type="match status" value="1"/>
</dbReference>
<dbReference type="Pfam" id="PF03473">
    <property type="entry name" value="MOSC"/>
    <property type="match status" value="1"/>
</dbReference>
<dbReference type="EMBL" id="CP028940">
    <property type="protein sequence ID" value="QKM61613.1"/>
    <property type="molecule type" value="Genomic_DNA"/>
</dbReference>
<reference evidence="2 3" key="1">
    <citation type="submission" date="2018-04" db="EMBL/GenBank/DDBJ databases">
        <title>Polynucleobacter sp. UK-Long2-W17 genome.</title>
        <authorList>
            <person name="Hahn M.W."/>
        </authorList>
    </citation>
    <scope>NUCLEOTIDE SEQUENCE [LARGE SCALE GENOMIC DNA]</scope>
    <source>
        <strain evidence="2 3">UK-Long2-W17</strain>
    </source>
</reference>
<keyword evidence="3" id="KW-1185">Reference proteome</keyword>
<dbReference type="GO" id="GO:0030151">
    <property type="term" value="F:molybdenum ion binding"/>
    <property type="evidence" value="ECO:0007669"/>
    <property type="project" value="InterPro"/>
</dbReference>
<dbReference type="AlphaFoldDB" id="A0A6M9Q0B3"/>
<dbReference type="KEGG" id="pard:DN92_10395"/>
<evidence type="ECO:0000313" key="2">
    <source>
        <dbReference type="EMBL" id="QKM61613.1"/>
    </source>
</evidence>
<dbReference type="GO" id="GO:0003824">
    <property type="term" value="F:catalytic activity"/>
    <property type="evidence" value="ECO:0007669"/>
    <property type="project" value="InterPro"/>
</dbReference>
<dbReference type="InterPro" id="IPR005302">
    <property type="entry name" value="MoCF_Sase_C"/>
</dbReference>
<evidence type="ECO:0000259" key="1">
    <source>
        <dbReference type="PROSITE" id="PS51340"/>
    </source>
</evidence>
<accession>A0A6M9Q0B3</accession>
<dbReference type="Proteomes" id="UP000501090">
    <property type="component" value="Chromosome"/>
</dbReference>
<sequence>MEVLPQIHSLYMANLAGQPMMQIERAEIVAGEGIIGDRYAAGLGAFSANKPKIRHVSLIALSGIADANQQLLANQHAPFGAGDTRRNIVIDHFSADELNNLVGRTFYLGGLAFKGTELCVPCQRPAKLLARPDFINAFEARGGIRAEALTSGVLNAGDLLTLTIAKEK</sequence>
<organism evidence="2 3">
    <name type="scientific">Polynucleobacter arcticus</name>
    <dbReference type="NCBI Taxonomy" id="1743165"/>
    <lineage>
        <taxon>Bacteria</taxon>
        <taxon>Pseudomonadati</taxon>
        <taxon>Pseudomonadota</taxon>
        <taxon>Betaproteobacteria</taxon>
        <taxon>Burkholderiales</taxon>
        <taxon>Burkholderiaceae</taxon>
        <taxon>Polynucleobacter</taxon>
    </lineage>
</organism>
<dbReference type="PROSITE" id="PS51340">
    <property type="entry name" value="MOSC"/>
    <property type="match status" value="1"/>
</dbReference>
<gene>
    <name evidence="2" type="ORF">DN92_10395</name>
</gene>
<evidence type="ECO:0000313" key="3">
    <source>
        <dbReference type="Proteomes" id="UP000501090"/>
    </source>
</evidence>
<proteinExistence type="predicted"/>
<dbReference type="SUPFAM" id="SSF50800">
    <property type="entry name" value="PK beta-barrel domain-like"/>
    <property type="match status" value="1"/>
</dbReference>